<dbReference type="PANTHER" id="PTHR31376">
    <property type="entry name" value="OS09G0467300 PROTEIN-RELATED"/>
    <property type="match status" value="1"/>
</dbReference>
<comment type="caution">
    <text evidence="9">The sequence shown here is derived from an EMBL/GenBank/DDBJ whole genome shotgun (WGS) entry which is preliminary data.</text>
</comment>
<keyword evidence="6 7" id="KW-0472">Membrane</keyword>
<evidence type="ECO:0000256" key="6">
    <source>
        <dbReference type="ARBA" id="ARBA00023136"/>
    </source>
</evidence>
<feature type="transmembrane region" description="Helical" evidence="7">
    <location>
        <begin position="50"/>
        <end position="70"/>
    </location>
</feature>
<feature type="transmembrane region" description="Helical" evidence="7">
    <location>
        <begin position="120"/>
        <end position="139"/>
    </location>
</feature>
<feature type="region of interest" description="Disordered" evidence="8">
    <location>
        <begin position="342"/>
        <end position="365"/>
    </location>
</feature>
<dbReference type="OrthoDB" id="1865379at2759"/>
<gene>
    <name evidence="9" type="ORF">SHERM_05650</name>
</gene>
<dbReference type="AlphaFoldDB" id="A0A9N7NN35"/>
<organism evidence="9 10">
    <name type="scientific">Striga hermonthica</name>
    <name type="common">Purple witchweed</name>
    <name type="synonym">Buchnera hermonthica</name>
    <dbReference type="NCBI Taxonomy" id="68872"/>
    <lineage>
        <taxon>Eukaryota</taxon>
        <taxon>Viridiplantae</taxon>
        <taxon>Streptophyta</taxon>
        <taxon>Embryophyta</taxon>
        <taxon>Tracheophyta</taxon>
        <taxon>Spermatophyta</taxon>
        <taxon>Magnoliopsida</taxon>
        <taxon>eudicotyledons</taxon>
        <taxon>Gunneridae</taxon>
        <taxon>Pentapetalae</taxon>
        <taxon>asterids</taxon>
        <taxon>lamiids</taxon>
        <taxon>Lamiales</taxon>
        <taxon>Orobanchaceae</taxon>
        <taxon>Buchnereae</taxon>
        <taxon>Striga</taxon>
    </lineage>
</organism>
<evidence type="ECO:0000256" key="3">
    <source>
        <dbReference type="ARBA" id="ARBA00022448"/>
    </source>
</evidence>
<comment type="subcellular location">
    <subcellularLocation>
        <location evidence="1 7">Membrane</location>
        <topology evidence="1 7">Multi-pass membrane protein</topology>
    </subcellularLocation>
</comment>
<dbReference type="SUPFAM" id="SSF103481">
    <property type="entry name" value="Multidrug resistance efflux transporter EmrE"/>
    <property type="match status" value="1"/>
</dbReference>
<feature type="transmembrane region" description="Helical" evidence="7">
    <location>
        <begin position="20"/>
        <end position="43"/>
    </location>
</feature>
<protein>
    <recommendedName>
        <fullName evidence="7">Probable purine permease</fullName>
    </recommendedName>
</protein>
<evidence type="ECO:0000256" key="4">
    <source>
        <dbReference type="ARBA" id="ARBA00022692"/>
    </source>
</evidence>
<evidence type="ECO:0000313" key="10">
    <source>
        <dbReference type="Proteomes" id="UP001153555"/>
    </source>
</evidence>
<accession>A0A9N7NN35</accession>
<evidence type="ECO:0000256" key="5">
    <source>
        <dbReference type="ARBA" id="ARBA00022989"/>
    </source>
</evidence>
<evidence type="ECO:0000256" key="7">
    <source>
        <dbReference type="RuleBase" id="RU368015"/>
    </source>
</evidence>
<proteinExistence type="inferred from homology"/>
<reference evidence="9" key="1">
    <citation type="submission" date="2019-12" db="EMBL/GenBank/DDBJ databases">
        <authorList>
            <person name="Scholes J."/>
        </authorList>
    </citation>
    <scope>NUCLEOTIDE SEQUENCE</scope>
</reference>
<feature type="transmembrane region" description="Helical" evidence="7">
    <location>
        <begin position="145"/>
        <end position="166"/>
    </location>
</feature>
<sequence length="365" mass="39252">MEGLEAQTRGAAAGALNRLFLIISAATLALGNCGGPLIMRLYFRHGGKRVWFSSWLETAGWPVLLVPLAVSYARRRGTAGSGIFLMRPRVFAAAAGIGVLTGLDDYLYAAGVSRLPISTAALVAASHLAFTATSAFLMVGQRFTAYSVNAVVLLSVGAAVLGLHTGGDRLAGESGKRYILGFFMALAAAAMYGLILPLIELTYKKARQAVTFTLALEIQVVMCFSATAFCTVGMIVNGDFQAIPREAKAFELGETIYYVVVVVSAIIWQCFFLGIIGVIFYSSSLLSGVIITVLLPVTEILAVVFYREKFQAEKGLSLFLSLWGFVSYFYGEVRDSSNQKTVTKQNKSEEEEITDQLPVQNGVAP</sequence>
<name>A0A9N7NN35_STRHE</name>
<dbReference type="GO" id="GO:0005345">
    <property type="term" value="F:purine nucleobase transmembrane transporter activity"/>
    <property type="evidence" value="ECO:0007669"/>
    <property type="project" value="UniProtKB-UniRule"/>
</dbReference>
<keyword evidence="3 7" id="KW-0813">Transport</keyword>
<keyword evidence="4 7" id="KW-0812">Transmembrane</keyword>
<evidence type="ECO:0000256" key="8">
    <source>
        <dbReference type="SAM" id="MobiDB-lite"/>
    </source>
</evidence>
<feature type="transmembrane region" description="Helical" evidence="7">
    <location>
        <begin position="256"/>
        <end position="279"/>
    </location>
</feature>
<comment type="similarity">
    <text evidence="2 7">Belongs to the purine permeases (TC 2.A.7.14) family.</text>
</comment>
<evidence type="ECO:0000256" key="2">
    <source>
        <dbReference type="ARBA" id="ARBA00006213"/>
    </source>
</evidence>
<feature type="transmembrane region" description="Helical" evidence="7">
    <location>
        <begin position="285"/>
        <end position="306"/>
    </location>
</feature>
<keyword evidence="10" id="KW-1185">Reference proteome</keyword>
<evidence type="ECO:0000256" key="1">
    <source>
        <dbReference type="ARBA" id="ARBA00004141"/>
    </source>
</evidence>
<dbReference type="Pfam" id="PF16913">
    <property type="entry name" value="PUNUT"/>
    <property type="match status" value="1"/>
</dbReference>
<evidence type="ECO:0000313" key="9">
    <source>
        <dbReference type="EMBL" id="CAA0839080.1"/>
    </source>
</evidence>
<feature type="transmembrane region" description="Helical" evidence="7">
    <location>
        <begin position="178"/>
        <end position="199"/>
    </location>
</feature>
<feature type="transmembrane region" description="Helical" evidence="7">
    <location>
        <begin position="315"/>
        <end position="331"/>
    </location>
</feature>
<dbReference type="EMBL" id="CACSLK010031421">
    <property type="protein sequence ID" value="CAA0839080.1"/>
    <property type="molecule type" value="Genomic_DNA"/>
</dbReference>
<keyword evidence="5 7" id="KW-1133">Transmembrane helix</keyword>
<feature type="transmembrane region" description="Helical" evidence="7">
    <location>
        <begin position="90"/>
        <end position="108"/>
    </location>
</feature>
<dbReference type="GO" id="GO:0016020">
    <property type="term" value="C:membrane"/>
    <property type="evidence" value="ECO:0007669"/>
    <property type="project" value="UniProtKB-SubCell"/>
</dbReference>
<dbReference type="InterPro" id="IPR030182">
    <property type="entry name" value="PUP_plant"/>
</dbReference>
<feature type="transmembrane region" description="Helical" evidence="7">
    <location>
        <begin position="211"/>
        <end position="236"/>
    </location>
</feature>
<dbReference type="GO" id="GO:0015211">
    <property type="term" value="F:purine nucleoside transmembrane transporter activity"/>
    <property type="evidence" value="ECO:0007669"/>
    <property type="project" value="UniProtKB-UniRule"/>
</dbReference>
<dbReference type="PANTHER" id="PTHR31376:SF1">
    <property type="entry name" value="PURINE PERMEASE 2"/>
    <property type="match status" value="1"/>
</dbReference>
<dbReference type="Proteomes" id="UP001153555">
    <property type="component" value="Unassembled WGS sequence"/>
</dbReference>
<dbReference type="InterPro" id="IPR037185">
    <property type="entry name" value="EmrE-like"/>
</dbReference>